<organism evidence="2 3">
    <name type="scientific">Gryllotalpicola koreensis</name>
    <dbReference type="NCBI Taxonomy" id="993086"/>
    <lineage>
        <taxon>Bacteria</taxon>
        <taxon>Bacillati</taxon>
        <taxon>Actinomycetota</taxon>
        <taxon>Actinomycetes</taxon>
        <taxon>Micrococcales</taxon>
        <taxon>Microbacteriaceae</taxon>
        <taxon>Gryllotalpicola</taxon>
    </lineage>
</organism>
<evidence type="ECO:0000259" key="1">
    <source>
        <dbReference type="Pfam" id="PF00535"/>
    </source>
</evidence>
<dbReference type="CDD" id="cd04184">
    <property type="entry name" value="GT2_RfbC_Mx_like"/>
    <property type="match status" value="1"/>
</dbReference>
<name>A0ABP8A1E8_9MICO</name>
<dbReference type="Pfam" id="PF00535">
    <property type="entry name" value="Glycos_transf_2"/>
    <property type="match status" value="2"/>
</dbReference>
<comment type="caution">
    <text evidence="2">The sequence shown here is derived from an EMBL/GenBank/DDBJ whole genome shotgun (WGS) entry which is preliminary data.</text>
</comment>
<accession>A0ABP8A1E8</accession>
<dbReference type="EMBL" id="BAABBW010000003">
    <property type="protein sequence ID" value="GAA4175549.1"/>
    <property type="molecule type" value="Genomic_DNA"/>
</dbReference>
<evidence type="ECO:0000313" key="3">
    <source>
        <dbReference type="Proteomes" id="UP001501079"/>
    </source>
</evidence>
<dbReference type="Gene3D" id="3.90.550.10">
    <property type="entry name" value="Spore Coat Polysaccharide Biosynthesis Protein SpsA, Chain A"/>
    <property type="match status" value="2"/>
</dbReference>
<dbReference type="InterPro" id="IPR029044">
    <property type="entry name" value="Nucleotide-diphossugar_trans"/>
</dbReference>
<evidence type="ECO:0000313" key="2">
    <source>
        <dbReference type="EMBL" id="GAA4175549.1"/>
    </source>
</evidence>
<sequence>MTDAPFFSLIVPVYNSDLRFLQEAIDSVRMQSFRYWELILIDDKSPNSEIVPFLRTQAELDERIVVVEQAENGGISVASNAGLAVARGEFIGLLDHDDLLGAGALRTAAEALTADPQIDYLYTDEDKVDELGEFSEAFFKPDWSPERLRNQMYTSHFSVYRRALVEQVGGFRSEFDGSQDHDLALRVTELARHVHHVPEVLYHWRILPESTASSGDAKPYAWDAGVRAVDEHVKRTGTGDGAVRGPWQGTVEVTRTLGKGHRISVVIPTRGGTGTVNGVERCFVVDAVRGLLEQTVAGRLEIVIVYDTATPEGVLAELRRIGGDSLVLVEFADEFNFSAKCNLGAVHSTGDILVMLNDDVEPISRSALEDLCAPLEQQDVGLTGGYLVFEDGHIQHAGHQYAHRGYGHPYQDYSLDDPGPFCALDVDREVSGVTAACAALRRTVFFEIGGFSEELPINFNDVDFSLKVRQAGYRILWISRARLYHFESRTREARVEQFEVDRIRARWGVPGNDPFVHLRTRTMMRRERAGL</sequence>
<dbReference type="RefSeq" id="WP_344754171.1">
    <property type="nucleotide sequence ID" value="NZ_BAABBW010000003.1"/>
</dbReference>
<dbReference type="SUPFAM" id="SSF53448">
    <property type="entry name" value="Nucleotide-diphospho-sugar transferases"/>
    <property type="match status" value="2"/>
</dbReference>
<reference evidence="3" key="1">
    <citation type="journal article" date="2019" name="Int. J. Syst. Evol. Microbiol.">
        <title>The Global Catalogue of Microorganisms (GCM) 10K type strain sequencing project: providing services to taxonomists for standard genome sequencing and annotation.</title>
        <authorList>
            <consortium name="The Broad Institute Genomics Platform"/>
            <consortium name="The Broad Institute Genome Sequencing Center for Infectious Disease"/>
            <person name="Wu L."/>
            <person name="Ma J."/>
        </authorList>
    </citation>
    <scope>NUCLEOTIDE SEQUENCE [LARGE SCALE GENOMIC DNA]</scope>
    <source>
        <strain evidence="3">JCM 17591</strain>
    </source>
</reference>
<gene>
    <name evidence="2" type="ORF">GCM10022287_21300</name>
</gene>
<dbReference type="PANTHER" id="PTHR43179">
    <property type="entry name" value="RHAMNOSYLTRANSFERASE WBBL"/>
    <property type="match status" value="1"/>
</dbReference>
<keyword evidence="3" id="KW-1185">Reference proteome</keyword>
<feature type="domain" description="Glycosyltransferase 2-like" evidence="1">
    <location>
        <begin position="281"/>
        <end position="445"/>
    </location>
</feature>
<proteinExistence type="predicted"/>
<dbReference type="PANTHER" id="PTHR43179:SF7">
    <property type="entry name" value="RHAMNOSYLTRANSFERASE WBBL"/>
    <property type="match status" value="1"/>
</dbReference>
<feature type="domain" description="Glycosyltransferase 2-like" evidence="1">
    <location>
        <begin position="8"/>
        <end position="168"/>
    </location>
</feature>
<protein>
    <recommendedName>
        <fullName evidence="1">Glycosyltransferase 2-like domain-containing protein</fullName>
    </recommendedName>
</protein>
<dbReference type="InterPro" id="IPR001173">
    <property type="entry name" value="Glyco_trans_2-like"/>
</dbReference>
<dbReference type="Proteomes" id="UP001501079">
    <property type="component" value="Unassembled WGS sequence"/>
</dbReference>